<dbReference type="Gene3D" id="3.40.50.300">
    <property type="entry name" value="P-loop containing nucleotide triphosphate hydrolases"/>
    <property type="match status" value="1"/>
</dbReference>
<comment type="similarity">
    <text evidence="12 14">Belongs to the RecA family. RadA subfamily.</text>
</comment>
<evidence type="ECO:0000256" key="8">
    <source>
        <dbReference type="ARBA" id="ARBA00023016"/>
    </source>
</evidence>
<keyword evidence="3 12" id="KW-0227">DNA damage</keyword>
<dbReference type="SUPFAM" id="SSF52540">
    <property type="entry name" value="P-loop containing nucleoside triphosphate hydrolases"/>
    <property type="match status" value="1"/>
</dbReference>
<evidence type="ECO:0000256" key="13">
    <source>
        <dbReference type="NCBIfam" id="TIGR00416"/>
    </source>
</evidence>
<dbReference type="PRINTS" id="PR01874">
    <property type="entry name" value="DNAREPAIRADA"/>
</dbReference>
<keyword evidence="17" id="KW-1185">Reference proteome</keyword>
<dbReference type="InterPro" id="IPR027417">
    <property type="entry name" value="P-loop_NTPase"/>
</dbReference>
<keyword evidence="9 12" id="KW-0238">DNA-binding</keyword>
<keyword evidence="7 12" id="KW-0067">ATP-binding</keyword>
<dbReference type="Gene3D" id="3.30.230.10">
    <property type="match status" value="1"/>
</dbReference>
<reference evidence="16 17" key="1">
    <citation type="submission" date="2011-11" db="EMBL/GenBank/DDBJ databases">
        <authorList>
            <person name="Weinstock G."/>
            <person name="Sodergren E."/>
            <person name="Clifton S."/>
            <person name="Fulton L."/>
            <person name="Fulton B."/>
            <person name="Courtney L."/>
            <person name="Fronick C."/>
            <person name="Harrison M."/>
            <person name="Strong C."/>
            <person name="Farmer C."/>
            <person name="Delahaunty K."/>
            <person name="Markovic C."/>
            <person name="Hall O."/>
            <person name="Minx P."/>
            <person name="Tomlinson C."/>
            <person name="Mitreva M."/>
            <person name="Hou S."/>
            <person name="Chen J."/>
            <person name="Wollam A."/>
            <person name="Pepin K.H."/>
            <person name="Johnson M."/>
            <person name="Bhonagiri V."/>
            <person name="Zhang X."/>
            <person name="Suruliraj S."/>
            <person name="Warren W."/>
            <person name="Chinwalla A."/>
            <person name="Mardis E.R."/>
            <person name="Wilson R.K."/>
        </authorList>
    </citation>
    <scope>NUCLEOTIDE SEQUENCE [LARGE SCALE GENOMIC DNA]</scope>
    <source>
        <strain evidence="16 17">YIT 11816</strain>
    </source>
</reference>
<dbReference type="InterPro" id="IPR020568">
    <property type="entry name" value="Ribosomal_Su5_D2-typ_SF"/>
</dbReference>
<comment type="function">
    <text evidence="12">Plays a role in repairing double-strand DNA breaks, probably involving stabilizing or processing branched DNA or blocked replication forks.</text>
</comment>
<keyword evidence="10 12" id="KW-0234">DNA repair</keyword>
<comment type="caution">
    <text evidence="16">The sequence shown here is derived from an EMBL/GenBank/DDBJ whole genome shotgun (WGS) entry which is preliminary data.</text>
</comment>
<dbReference type="GO" id="GO:0004252">
    <property type="term" value="F:serine-type endopeptidase activity"/>
    <property type="evidence" value="ECO:0007669"/>
    <property type="project" value="InterPro"/>
</dbReference>
<feature type="short sequence motif" description="RadA KNRFG motif" evidence="12">
    <location>
        <begin position="263"/>
        <end position="267"/>
    </location>
</feature>
<dbReference type="InterPro" id="IPR041166">
    <property type="entry name" value="Rubredoxin_2"/>
</dbReference>
<evidence type="ECO:0000256" key="9">
    <source>
        <dbReference type="ARBA" id="ARBA00023125"/>
    </source>
</evidence>
<organism evidence="16 17">
    <name type="scientific">Sutterella parvirubra YIT 11816</name>
    <dbReference type="NCBI Taxonomy" id="762967"/>
    <lineage>
        <taxon>Bacteria</taxon>
        <taxon>Pseudomonadati</taxon>
        <taxon>Pseudomonadota</taxon>
        <taxon>Betaproteobacteria</taxon>
        <taxon>Burkholderiales</taxon>
        <taxon>Sutterellaceae</taxon>
        <taxon>Sutterella</taxon>
    </lineage>
</organism>
<dbReference type="Pfam" id="PF18073">
    <property type="entry name" value="Zn_ribbon_LapB"/>
    <property type="match status" value="1"/>
</dbReference>
<evidence type="ECO:0000256" key="2">
    <source>
        <dbReference type="ARBA" id="ARBA00022741"/>
    </source>
</evidence>
<proteinExistence type="inferred from homology"/>
<dbReference type="PROSITE" id="PS50162">
    <property type="entry name" value="RECA_2"/>
    <property type="match status" value="1"/>
</dbReference>
<accession>H3KI03</accession>
<evidence type="ECO:0000256" key="12">
    <source>
        <dbReference type="HAMAP-Rule" id="MF_01498"/>
    </source>
</evidence>
<dbReference type="SMART" id="SM00382">
    <property type="entry name" value="AAA"/>
    <property type="match status" value="1"/>
</dbReference>
<feature type="domain" description="RecA family profile 1" evidence="15">
    <location>
        <begin position="77"/>
        <end position="226"/>
    </location>
</feature>
<dbReference type="FunFam" id="3.40.50.300:FF:000050">
    <property type="entry name" value="DNA repair protein RadA"/>
    <property type="match status" value="1"/>
</dbReference>
<dbReference type="CDD" id="cd01121">
    <property type="entry name" value="RadA_SMS_N"/>
    <property type="match status" value="1"/>
</dbReference>
<evidence type="ECO:0000256" key="10">
    <source>
        <dbReference type="ARBA" id="ARBA00023204"/>
    </source>
</evidence>
<comment type="function">
    <text evidence="14">DNA-dependent ATPase involved in processing of recombination intermediates, plays a role in repairing DNA breaks. Stimulates the branch migration of RecA-mediated strand transfer reactions, allowing the 3' invading strand to extend heteroduplex DNA faster. Binds ssDNA in the presence of ADP but not other nucleotides, has ATPase activity that is stimulated by ssDNA and various branched DNA structures, but inhibited by SSB. Does not have RecA's homology-searching function.</text>
</comment>
<dbReference type="GO" id="GO:0005829">
    <property type="term" value="C:cytosol"/>
    <property type="evidence" value="ECO:0007669"/>
    <property type="project" value="TreeGrafter"/>
</dbReference>
<dbReference type="AlphaFoldDB" id="H3KI03"/>
<dbReference type="OrthoDB" id="9803906at2"/>
<dbReference type="InterPro" id="IPR020588">
    <property type="entry name" value="RecA_ATP-bd"/>
</dbReference>
<dbReference type="FunFam" id="3.30.230.10:FF:000011">
    <property type="entry name" value="DNA repair protein RadA"/>
    <property type="match status" value="1"/>
</dbReference>
<dbReference type="GO" id="GO:0005524">
    <property type="term" value="F:ATP binding"/>
    <property type="evidence" value="ECO:0007669"/>
    <property type="project" value="UniProtKB-UniRule"/>
</dbReference>
<dbReference type="GO" id="GO:0140664">
    <property type="term" value="F:ATP-dependent DNA damage sensor activity"/>
    <property type="evidence" value="ECO:0007669"/>
    <property type="project" value="InterPro"/>
</dbReference>
<evidence type="ECO:0000259" key="15">
    <source>
        <dbReference type="PROSITE" id="PS50162"/>
    </source>
</evidence>
<evidence type="ECO:0000256" key="5">
    <source>
        <dbReference type="ARBA" id="ARBA00022801"/>
    </source>
</evidence>
<dbReference type="PANTHER" id="PTHR32472">
    <property type="entry name" value="DNA REPAIR PROTEIN RADA"/>
    <property type="match status" value="1"/>
</dbReference>
<dbReference type="GO" id="GO:0006508">
    <property type="term" value="P:proteolysis"/>
    <property type="evidence" value="ECO:0007669"/>
    <property type="project" value="InterPro"/>
</dbReference>
<dbReference type="HOGENOM" id="CLU_018264_0_1_4"/>
<evidence type="ECO:0000256" key="1">
    <source>
        <dbReference type="ARBA" id="ARBA00022723"/>
    </source>
</evidence>
<keyword evidence="4 14" id="KW-0863">Zinc-finger</keyword>
<evidence type="ECO:0000256" key="11">
    <source>
        <dbReference type="ARBA" id="ARBA00025580"/>
    </source>
</evidence>
<keyword evidence="5" id="KW-0378">Hydrolase</keyword>
<evidence type="ECO:0000256" key="7">
    <source>
        <dbReference type="ARBA" id="ARBA00022840"/>
    </source>
</evidence>
<dbReference type="RefSeq" id="WP_008543802.1">
    <property type="nucleotide sequence ID" value="NZ_JH605018.1"/>
</dbReference>
<name>H3KI03_9BURK</name>
<sequence>MASKTKKVRTEFVCSDCGGTTAKWAGQCPHCKAWNTLQEFTVKEGVAARYGSVNERRGGFVDTTGSLQDLSEVSTAEAPRIQTGLSEFDRVMGGGLVQGGVALIGGDPGIGKSTLLLQVMARLVAAGIRAVYVSGEESATQIALRAQRLQIDPHGLQLMSEIELEHIEAVLKDKKPEFVVVDSIQTLFSGQLESAPGSVSQVRECAARLTRLAKTLGTPLIFVGHVTKDGALAGPRILEHIVDTVLYFEGDTHSNFRLVRAFKNRFGAVNELGVFAMTDHGLRGVTNPSAIFLSEYKANVPGATVLVTQEGTRPLLVEIQALVDQTHLPTPRRLSVGVDAQRLSMLLAVLHRHAGVGCFDQDVFINAVGGVKITETAADLAVLAAIVSSIRNKPLPEGLVVFGEVGLAGEIRPAPRGQERLREAAKLGFSRAIIPRANAPRAPIEGLTVHAVDRLSDALDVLMSCGRE</sequence>
<dbReference type="GO" id="GO:0004176">
    <property type="term" value="F:ATP-dependent peptidase activity"/>
    <property type="evidence" value="ECO:0007669"/>
    <property type="project" value="InterPro"/>
</dbReference>
<evidence type="ECO:0000256" key="3">
    <source>
        <dbReference type="ARBA" id="ARBA00022763"/>
    </source>
</evidence>
<dbReference type="EMBL" id="AFBQ01000369">
    <property type="protein sequence ID" value="EHY30246.1"/>
    <property type="molecule type" value="Genomic_DNA"/>
</dbReference>
<dbReference type="InterPro" id="IPR004504">
    <property type="entry name" value="DNA_repair_RadA"/>
</dbReference>
<dbReference type="InterPro" id="IPR014721">
    <property type="entry name" value="Ribsml_uS5_D2-typ_fold_subgr"/>
</dbReference>
<feature type="region of interest" description="Lon-protease-like" evidence="12">
    <location>
        <begin position="362"/>
        <end position="468"/>
    </location>
</feature>
<keyword evidence="1 12" id="KW-0479">Metal-binding</keyword>
<dbReference type="HAMAP" id="MF_01498">
    <property type="entry name" value="RadA_bact"/>
    <property type="match status" value="1"/>
</dbReference>
<dbReference type="GO" id="GO:0000725">
    <property type="term" value="P:recombinational repair"/>
    <property type="evidence" value="ECO:0007669"/>
    <property type="project" value="UniProtKB-UniRule"/>
</dbReference>
<protein>
    <recommendedName>
        <fullName evidence="12 13">DNA repair protein RadA</fullName>
    </recommendedName>
</protein>
<comment type="domain">
    <text evidence="12">The middle region has homology to RecA with ATPase motifs including the RadA KNRFG motif, while the C-terminus is homologous to Lon protease.</text>
</comment>
<evidence type="ECO:0000313" key="16">
    <source>
        <dbReference type="EMBL" id="EHY30246.1"/>
    </source>
</evidence>
<dbReference type="Pfam" id="PF13481">
    <property type="entry name" value="AAA_25"/>
    <property type="match status" value="1"/>
</dbReference>
<dbReference type="GO" id="GO:0008270">
    <property type="term" value="F:zinc ion binding"/>
    <property type="evidence" value="ECO:0007669"/>
    <property type="project" value="UniProtKB-KW"/>
</dbReference>
<evidence type="ECO:0000256" key="4">
    <source>
        <dbReference type="ARBA" id="ARBA00022771"/>
    </source>
</evidence>
<keyword evidence="2 12" id="KW-0547">Nucleotide-binding</keyword>
<dbReference type="InterPro" id="IPR003593">
    <property type="entry name" value="AAA+_ATPase"/>
</dbReference>
<evidence type="ECO:0000256" key="6">
    <source>
        <dbReference type="ARBA" id="ARBA00022833"/>
    </source>
</evidence>
<dbReference type="STRING" id="762967.HMPREF9440_02405"/>
<dbReference type="Proteomes" id="UP000004956">
    <property type="component" value="Unassembled WGS sequence"/>
</dbReference>
<comment type="function">
    <text evidence="11">Can catalyze the hydrolysis of ATP in the presence of single-stranded DNA, the ATP-dependent uptake of single-stranded DNA by duplex DNA, and the ATP-dependent hybridization of homologous single-stranded DNAs. It interacts with LexA causing its activation and leading to its autocatalytic cleavage.</text>
</comment>
<dbReference type="GO" id="GO:0003684">
    <property type="term" value="F:damaged DNA binding"/>
    <property type="evidence" value="ECO:0007669"/>
    <property type="project" value="InterPro"/>
</dbReference>
<dbReference type="NCBIfam" id="TIGR00416">
    <property type="entry name" value="sms"/>
    <property type="match status" value="1"/>
</dbReference>
<gene>
    <name evidence="12" type="primary">radA</name>
    <name evidence="16" type="ORF">HMPREF9440_02405</name>
</gene>
<feature type="binding site" evidence="12">
    <location>
        <begin position="106"/>
        <end position="113"/>
    </location>
    <ligand>
        <name>ATP</name>
        <dbReference type="ChEBI" id="CHEBI:30616"/>
    </ligand>
</feature>
<keyword evidence="8 12" id="KW-0346">Stress response</keyword>
<evidence type="ECO:0000313" key="17">
    <source>
        <dbReference type="Proteomes" id="UP000004956"/>
    </source>
</evidence>
<dbReference type="SUPFAM" id="SSF54211">
    <property type="entry name" value="Ribosomal protein S5 domain 2-like"/>
    <property type="match status" value="1"/>
</dbReference>
<keyword evidence="6 14" id="KW-0862">Zinc</keyword>
<evidence type="ECO:0000256" key="14">
    <source>
        <dbReference type="RuleBase" id="RU003555"/>
    </source>
</evidence>
<dbReference type="PANTHER" id="PTHR32472:SF10">
    <property type="entry name" value="DNA REPAIR PROTEIN RADA-LIKE PROTEIN"/>
    <property type="match status" value="1"/>
</dbReference>
<dbReference type="PATRIC" id="fig|762967.3.peg.1895"/>